<dbReference type="Pfam" id="PF00795">
    <property type="entry name" value="CN_hydrolase"/>
    <property type="match status" value="1"/>
</dbReference>
<dbReference type="Ensembl" id="ENSPCLT00000003430.1">
    <property type="protein sequence ID" value="ENSPCLP00000002492.1"/>
    <property type="gene ID" value="ENSPCLG00000002127.1"/>
</dbReference>
<name>A0A669P147_PHACC</name>
<feature type="active site" description="Proton donor" evidence="5">
    <location>
        <position position="178"/>
    </location>
</feature>
<keyword evidence="9" id="KW-1185">Reference proteome</keyword>
<dbReference type="InterPro" id="IPR040154">
    <property type="entry name" value="Biotinidase/VNN"/>
</dbReference>
<evidence type="ECO:0000313" key="8">
    <source>
        <dbReference type="Ensembl" id="ENSPCLP00000002492.1"/>
    </source>
</evidence>
<evidence type="ECO:0000256" key="2">
    <source>
        <dbReference type="ARBA" id="ARBA00022729"/>
    </source>
</evidence>
<dbReference type="InterPro" id="IPR043957">
    <property type="entry name" value="Vanin_C"/>
</dbReference>
<reference evidence="8" key="1">
    <citation type="submission" date="2025-08" db="UniProtKB">
        <authorList>
            <consortium name="Ensembl"/>
        </authorList>
    </citation>
    <scope>IDENTIFICATION</scope>
</reference>
<keyword evidence="4" id="KW-0325">Glycoprotein</keyword>
<evidence type="ECO:0000256" key="1">
    <source>
        <dbReference type="ARBA" id="ARBA00008225"/>
    </source>
</evidence>
<dbReference type="Pfam" id="PF19018">
    <property type="entry name" value="Vanin_C"/>
    <property type="match status" value="1"/>
</dbReference>
<feature type="chain" id="PRO_5025404593" description="CN hydrolase domain-containing protein" evidence="6">
    <location>
        <begin position="23"/>
        <end position="516"/>
    </location>
</feature>
<dbReference type="AlphaFoldDB" id="A0A669P147"/>
<dbReference type="SUPFAM" id="SSF56317">
    <property type="entry name" value="Carbon-nitrogen hydrolase"/>
    <property type="match status" value="1"/>
</dbReference>
<dbReference type="InterPro" id="IPR012101">
    <property type="entry name" value="Biotinidase-like_euk"/>
</dbReference>
<dbReference type="GO" id="GO:0015939">
    <property type="term" value="P:pantothenate metabolic process"/>
    <property type="evidence" value="ECO:0007669"/>
    <property type="project" value="TreeGrafter"/>
</dbReference>
<dbReference type="PROSITE" id="PS50263">
    <property type="entry name" value="CN_HYDROLASE"/>
    <property type="match status" value="1"/>
</dbReference>
<evidence type="ECO:0000259" key="7">
    <source>
        <dbReference type="PROSITE" id="PS50263"/>
    </source>
</evidence>
<feature type="signal peptide" evidence="6">
    <location>
        <begin position="1"/>
        <end position="22"/>
    </location>
</feature>
<accession>A0A669P147</accession>
<keyword evidence="3" id="KW-0378">Hydrolase</keyword>
<dbReference type="InterPro" id="IPR036526">
    <property type="entry name" value="C-N_Hydrolase_sf"/>
</dbReference>
<evidence type="ECO:0000256" key="3">
    <source>
        <dbReference type="ARBA" id="ARBA00022801"/>
    </source>
</evidence>
<dbReference type="CDD" id="cd07567">
    <property type="entry name" value="biotinidase_like"/>
    <property type="match status" value="1"/>
</dbReference>
<dbReference type="InterPro" id="IPR003010">
    <property type="entry name" value="C-N_Hydrolase"/>
</dbReference>
<dbReference type="FunFam" id="3.60.110.10:FF:000001">
    <property type="entry name" value="biotinidase isoform X1"/>
    <property type="match status" value="1"/>
</dbReference>
<dbReference type="PANTHER" id="PTHR10609:SF27">
    <property type="entry name" value="CN HYDROLASE DOMAIN-CONTAINING PROTEIN-RELATED"/>
    <property type="match status" value="1"/>
</dbReference>
<dbReference type="GO" id="GO:0017159">
    <property type="term" value="F:pantetheine hydrolase activity"/>
    <property type="evidence" value="ECO:0007669"/>
    <property type="project" value="TreeGrafter"/>
</dbReference>
<evidence type="ECO:0000256" key="5">
    <source>
        <dbReference type="PIRSR" id="PIRSR011861-1"/>
    </source>
</evidence>
<protein>
    <recommendedName>
        <fullName evidence="7">CN hydrolase domain-containing protein</fullName>
    </recommendedName>
</protein>
<dbReference type="Proteomes" id="UP000472261">
    <property type="component" value="Unplaced"/>
</dbReference>
<reference evidence="8" key="2">
    <citation type="submission" date="2025-09" db="UniProtKB">
        <authorList>
            <consortium name="Ensembl"/>
        </authorList>
    </citation>
    <scope>IDENTIFICATION</scope>
</reference>
<evidence type="ECO:0000313" key="9">
    <source>
        <dbReference type="Proteomes" id="UP000472261"/>
    </source>
</evidence>
<dbReference type="Gene3D" id="3.60.110.10">
    <property type="entry name" value="Carbon-nitrogen hydrolase"/>
    <property type="match status" value="1"/>
</dbReference>
<organism evidence="8 9">
    <name type="scientific">Phasianus colchicus</name>
    <name type="common">Common pheasant</name>
    <dbReference type="NCBI Taxonomy" id="9054"/>
    <lineage>
        <taxon>Eukaryota</taxon>
        <taxon>Metazoa</taxon>
        <taxon>Chordata</taxon>
        <taxon>Craniata</taxon>
        <taxon>Vertebrata</taxon>
        <taxon>Euteleostomi</taxon>
        <taxon>Archelosauria</taxon>
        <taxon>Archosauria</taxon>
        <taxon>Dinosauria</taxon>
        <taxon>Saurischia</taxon>
        <taxon>Theropoda</taxon>
        <taxon>Coelurosauria</taxon>
        <taxon>Aves</taxon>
        <taxon>Neognathae</taxon>
        <taxon>Galloanserae</taxon>
        <taxon>Galliformes</taxon>
        <taxon>Phasianidae</taxon>
        <taxon>Phasianinae</taxon>
        <taxon>Phasianus</taxon>
    </lineage>
</organism>
<sequence length="516" mass="57814">MAPSQTLVCAAVLALAVLQALASDTFIAVVYEHTVILPRTIHKVSPDDALALMNRNMDVLEGAIKEAAQQGARIIVTPEDGIYGWVFTRETIYPYLEDIPDPEVNWIPCTDPTRFGRAPVQERLSCMARNNSIYVVANIGDKKPCNSSDPKCPSDGRYQYNTDVVFDTEGKLVARYHKYNLFRQETQFNYPKEPEFITFETPFGKFGIFTCFDILFREPAVVLATELQVDTVLFPTAWMNVLPFLTAVEFHSAWAMGMGVNLLSANTHNTIMSMTGSGLFTPHGPAMYYYNSKTKEGRLLVAELSARPRLSPNYPAAVNWSSYATSVKNYSGENKTFPGAVRRDIFTFSELKHKAGNHTVCQKDLCCHLTYQMSNKSKDEVYVLGAFDGLHGSVIKYHWQICTLLKCKSTDLSTCGQPSETAQTKFAMFSLSGTFGTNYVFPEVLYSGVQLAPGEFEVLSDGRLQSKNGTSKPLLTVTLFGRCYEKDLPHPLRSFLWTTVYFRKQGKAEPFQILEL</sequence>
<proteinExistence type="inferred from homology"/>
<dbReference type="PIRSF" id="PIRSF011861">
    <property type="entry name" value="Biotinidase"/>
    <property type="match status" value="1"/>
</dbReference>
<feature type="domain" description="CN hydrolase" evidence="7">
    <location>
        <begin position="31"/>
        <end position="306"/>
    </location>
</feature>
<feature type="active site" description="Nucleophile" evidence="5">
    <location>
        <position position="211"/>
    </location>
</feature>
<dbReference type="PANTHER" id="PTHR10609">
    <property type="entry name" value="BIOTINIDASE-RELATED"/>
    <property type="match status" value="1"/>
</dbReference>
<evidence type="ECO:0000256" key="4">
    <source>
        <dbReference type="ARBA" id="ARBA00023180"/>
    </source>
</evidence>
<evidence type="ECO:0000256" key="6">
    <source>
        <dbReference type="SAM" id="SignalP"/>
    </source>
</evidence>
<comment type="similarity">
    <text evidence="1">Belongs to the carbon-nitrogen hydrolase superfamily. BTD/VNN family.</text>
</comment>
<feature type="active site" description="Proton acceptor" evidence="5">
    <location>
        <position position="79"/>
    </location>
</feature>
<keyword evidence="2 6" id="KW-0732">Signal</keyword>